<name>U4L6J4_PYROM</name>
<evidence type="ECO:0000256" key="2">
    <source>
        <dbReference type="PROSITE-ProRule" id="PRU00176"/>
    </source>
</evidence>
<dbReference type="STRING" id="1076935.U4L6J4"/>
<dbReference type="GO" id="GO:0003723">
    <property type="term" value="F:RNA binding"/>
    <property type="evidence" value="ECO:0007669"/>
    <property type="project" value="UniProtKB-UniRule"/>
</dbReference>
<feature type="compositionally biased region" description="Polar residues" evidence="3">
    <location>
        <begin position="389"/>
        <end position="403"/>
    </location>
</feature>
<proteinExistence type="predicted"/>
<dbReference type="AlphaFoldDB" id="U4L6J4"/>
<dbReference type="eggNOG" id="KOG4660">
    <property type="taxonomic scope" value="Eukaryota"/>
</dbReference>
<gene>
    <name evidence="5" type="ORF">PCON_07771</name>
</gene>
<dbReference type="CDD" id="cd00590">
    <property type="entry name" value="RRM_SF"/>
    <property type="match status" value="1"/>
</dbReference>
<dbReference type="Proteomes" id="UP000018144">
    <property type="component" value="Unassembled WGS sequence"/>
</dbReference>
<dbReference type="Pfam" id="PF04059">
    <property type="entry name" value="RRM_2"/>
    <property type="match status" value="1"/>
</dbReference>
<dbReference type="PROSITE" id="PS50102">
    <property type="entry name" value="RRM"/>
    <property type="match status" value="1"/>
</dbReference>
<dbReference type="InterPro" id="IPR035979">
    <property type="entry name" value="RBD_domain_sf"/>
</dbReference>
<evidence type="ECO:0000313" key="5">
    <source>
        <dbReference type="EMBL" id="CCX08182.1"/>
    </source>
</evidence>
<dbReference type="EMBL" id="HF935394">
    <property type="protein sequence ID" value="CCX08182.1"/>
    <property type="molecule type" value="Genomic_DNA"/>
</dbReference>
<sequence>MDETASYCTASPERNTVYTPVNRNIDECYTHVMGQYPLVVNDGSPFQYDDEASLDHHMRQMAASNFQAAKFGYDMSQLQSPMAKPFEPPSYKGIYTFEWPANKAQPIQGVDDSWAASTRFLKLTNNGPPASTAALYGYLHDLGDIQDFNTTRLKTEGVFLVSFFDLRAAIAAFTKVKTEQQHWNIQYCSQAYYMLLGNDDNISNSVMAEIVCSILSGPRRSDVPAILYRSLQDFGPIRKFTAFRNMGLRTFLVSFENHQTASHLVEILDGQYLMGFHLKVSIFEGEPFHGAPAPTQYTTSSESVASPQTGHDIWSPHPIRPQFDPSFSSSMHPPYIGSDSPGFESEPSTNQMIFSPRSYEDIAHDAQMHKFSLEKAKWDFQAHERLQVAENSAQNSPSRSPFRSASERTISKDSPTGSIAEKTTAHNSVNVPGKNIIDLERIARGLDTRTTVMLRNIPNKVDQETLKSYIDETSRGLYNFLYLRIDFRNICNVGYAFINFLDPLDIIDFVKAKSGTRWNKFNSEKVLDVTYANIQGIDQLVEKFRNSSVMDQDPAYRPKLFHSSGPLAGTEMEFPPANNILKKCRSISAAQQIGLFAPKLSAASKGVWRKRE</sequence>
<organism evidence="5 6">
    <name type="scientific">Pyronema omphalodes (strain CBS 100304)</name>
    <name type="common">Pyronema confluens</name>
    <dbReference type="NCBI Taxonomy" id="1076935"/>
    <lineage>
        <taxon>Eukaryota</taxon>
        <taxon>Fungi</taxon>
        <taxon>Dikarya</taxon>
        <taxon>Ascomycota</taxon>
        <taxon>Pezizomycotina</taxon>
        <taxon>Pezizomycetes</taxon>
        <taxon>Pezizales</taxon>
        <taxon>Pyronemataceae</taxon>
        <taxon>Pyronema</taxon>
    </lineage>
</organism>
<protein>
    <submittedName>
        <fullName evidence="5">Similar to Meiosis protein mei2 acc. no. P08965</fullName>
    </submittedName>
</protein>
<dbReference type="PANTHER" id="PTHR23189">
    <property type="entry name" value="RNA RECOGNITION MOTIF-CONTAINING"/>
    <property type="match status" value="1"/>
</dbReference>
<evidence type="ECO:0000259" key="4">
    <source>
        <dbReference type="PROSITE" id="PS50102"/>
    </source>
</evidence>
<dbReference type="SUPFAM" id="SSF54928">
    <property type="entry name" value="RNA-binding domain, RBD"/>
    <property type="match status" value="1"/>
</dbReference>
<evidence type="ECO:0000256" key="1">
    <source>
        <dbReference type="ARBA" id="ARBA00022884"/>
    </source>
</evidence>
<dbReference type="CDD" id="cd12532">
    <property type="entry name" value="RRM3_MEI2_fungi"/>
    <property type="match status" value="1"/>
</dbReference>
<feature type="domain" description="RRM" evidence="4">
    <location>
        <begin position="450"/>
        <end position="534"/>
    </location>
</feature>
<dbReference type="InterPro" id="IPR000504">
    <property type="entry name" value="RRM_dom"/>
</dbReference>
<accession>U4L6J4</accession>
<keyword evidence="1 2" id="KW-0694">RNA-binding</keyword>
<evidence type="ECO:0000313" key="6">
    <source>
        <dbReference type="Proteomes" id="UP000018144"/>
    </source>
</evidence>
<keyword evidence="6" id="KW-1185">Reference proteome</keyword>
<reference evidence="5 6" key="1">
    <citation type="journal article" date="2013" name="PLoS Genet.">
        <title>The genome and development-dependent transcriptomes of Pyronema confluens: a window into fungal evolution.</title>
        <authorList>
            <person name="Traeger S."/>
            <person name="Altegoer F."/>
            <person name="Freitag M."/>
            <person name="Gabaldon T."/>
            <person name="Kempken F."/>
            <person name="Kumar A."/>
            <person name="Marcet-Houben M."/>
            <person name="Poggeler S."/>
            <person name="Stajich J.E."/>
            <person name="Nowrousian M."/>
        </authorList>
    </citation>
    <scope>NUCLEOTIDE SEQUENCE [LARGE SCALE GENOMIC DNA]</scope>
    <source>
        <strain evidence="6">CBS 100304</strain>
        <tissue evidence="5">Vegetative mycelium</tissue>
    </source>
</reference>
<dbReference type="InterPro" id="IPR034862">
    <property type="entry name" value="Fungal_Mei2-like_RRM3"/>
</dbReference>
<feature type="region of interest" description="Disordered" evidence="3">
    <location>
        <begin position="389"/>
        <end position="425"/>
    </location>
</feature>
<dbReference type="InterPro" id="IPR007201">
    <property type="entry name" value="Mei2-like_Rrm_C"/>
</dbReference>
<evidence type="ECO:0000256" key="3">
    <source>
        <dbReference type="SAM" id="MobiDB-lite"/>
    </source>
</evidence>
<dbReference type="OrthoDB" id="417481at2759"/>